<sequence length="680" mass="75047">MSYAVGMKRWASPFTGGPQVIGVLPGHTPRPVAWGNGRAGSRGSWQPGMRLEARDFDGPAPPRTKSAVGFPLSLHNFHSKSTNLNSRFAELSGTSPSFLNTGSHFFLDRAPRSTYLPNDAPWRKYNLGVLQEQCTARNLPFEGKTKRQLQEHLLRYHHTTRVVELRPEPWMFRPFEPSYSRLLNRAQVENLRLVEVRDVTGQVEDGRVRGKAFLIAQEGAPELFTVTFDNRPTCTCIEYLPQCVHIMYLLRYVLNVPEPLRWQRAFLDSEILDIFKGSHPVKALDSPERYTGFPGLCLICFKGQANHLSCLTCDTGLHIPCLFVLTSNRQTPGTHICTVCLDRHEWQNFHSRQERVERRVIEPGRAVAGVDLNPDVSSSSSDASEEDDESSSEEDSSDEDPDEEASRRSEQPNNALRQPINQRHSLSPPVLIKQERFSPPLGLSLLSSPPRRQQQQPASSPLRRKQPSRAAKDIGLVRQSLAAAAEAPARTPRRSQGRTPAPISAGSQQVNVPAQIITPVPVPVIPEQALLQMQQRNFRQAVHNLEAGRPQPGASIASRALSSALSRPQDPATRTSATPPSAAPQAVEASVPPVVVPAPGPDVPAGSRASSPATASASVSGNIEKRKATKLARKLKSLARESAYVREHADRELKRLAKKSKRLEKKAKALAKRNKAGSDE</sequence>
<proteinExistence type="predicted"/>
<evidence type="ECO:0000256" key="2">
    <source>
        <dbReference type="SAM" id="MobiDB-lite"/>
    </source>
</evidence>
<feature type="region of interest" description="Disordered" evidence="2">
    <location>
        <begin position="657"/>
        <end position="680"/>
    </location>
</feature>
<dbReference type="GeneID" id="20822439"/>
<dbReference type="VEuPathDB" id="FungiDB:NEUTE1DRAFT_109277"/>
<evidence type="ECO:0000313" key="5">
    <source>
        <dbReference type="Proteomes" id="UP000008065"/>
    </source>
</evidence>
<evidence type="ECO:0000313" key="4">
    <source>
        <dbReference type="EMBL" id="EGO59804.1"/>
    </source>
</evidence>
<dbReference type="OrthoDB" id="2122982at2759"/>
<dbReference type="CDD" id="cd15489">
    <property type="entry name" value="PHD_SF"/>
    <property type="match status" value="1"/>
</dbReference>
<feature type="region of interest" description="Disordered" evidence="2">
    <location>
        <begin position="482"/>
        <end position="507"/>
    </location>
</feature>
<feature type="region of interest" description="Disordered" evidence="2">
    <location>
        <begin position="548"/>
        <end position="627"/>
    </location>
</feature>
<feature type="compositionally biased region" description="Polar residues" evidence="2">
    <location>
        <begin position="411"/>
        <end position="425"/>
    </location>
</feature>
<protein>
    <recommendedName>
        <fullName evidence="3">SWIM-type domain-containing protein</fullName>
    </recommendedName>
</protein>
<dbReference type="PANTHER" id="PTHR21540:SF0">
    <property type="entry name" value="PHD FAMILY PROTEIN"/>
    <property type="match status" value="1"/>
</dbReference>
<organism evidence="4 5">
    <name type="scientific">Neurospora tetrasperma (strain FGSC 2508 / ATCC MYA-4615 / P0657)</name>
    <dbReference type="NCBI Taxonomy" id="510951"/>
    <lineage>
        <taxon>Eukaryota</taxon>
        <taxon>Fungi</taxon>
        <taxon>Dikarya</taxon>
        <taxon>Ascomycota</taxon>
        <taxon>Pezizomycotina</taxon>
        <taxon>Sordariomycetes</taxon>
        <taxon>Sordariomycetidae</taxon>
        <taxon>Sordariales</taxon>
        <taxon>Sordariaceae</taxon>
        <taxon>Neurospora</taxon>
    </lineage>
</organism>
<dbReference type="PROSITE" id="PS50966">
    <property type="entry name" value="ZF_SWIM"/>
    <property type="match status" value="1"/>
</dbReference>
<keyword evidence="1" id="KW-0862">Zinc</keyword>
<keyword evidence="5" id="KW-1185">Reference proteome</keyword>
<dbReference type="GO" id="GO:0061630">
    <property type="term" value="F:ubiquitin protein ligase activity"/>
    <property type="evidence" value="ECO:0007669"/>
    <property type="project" value="InterPro"/>
</dbReference>
<dbReference type="PANTHER" id="PTHR21540">
    <property type="entry name" value="RING FINGER AND SWIM DOMAIN-CONTAINING PROTEIN 2"/>
    <property type="match status" value="1"/>
</dbReference>
<feature type="domain" description="SWIM-type" evidence="3">
    <location>
        <begin position="224"/>
        <end position="254"/>
    </location>
</feature>
<feature type="compositionally biased region" description="Low complexity" evidence="2">
    <location>
        <begin position="440"/>
        <end position="461"/>
    </location>
</feature>
<keyword evidence="1" id="KW-0479">Metal-binding</keyword>
<feature type="compositionally biased region" description="Acidic residues" evidence="2">
    <location>
        <begin position="383"/>
        <end position="403"/>
    </location>
</feature>
<dbReference type="AlphaFoldDB" id="F8MIK3"/>
<feature type="compositionally biased region" description="Low complexity" evidence="2">
    <location>
        <begin position="603"/>
        <end position="620"/>
    </location>
</feature>
<dbReference type="GO" id="GO:0008270">
    <property type="term" value="F:zinc ion binding"/>
    <property type="evidence" value="ECO:0007669"/>
    <property type="project" value="UniProtKB-KW"/>
</dbReference>
<feature type="region of interest" description="Disordered" evidence="2">
    <location>
        <begin position="440"/>
        <end position="470"/>
    </location>
</feature>
<evidence type="ECO:0000256" key="1">
    <source>
        <dbReference type="PROSITE-ProRule" id="PRU00325"/>
    </source>
</evidence>
<gene>
    <name evidence="4" type="ORF">NEUTE1DRAFT_109277</name>
</gene>
<keyword evidence="1" id="KW-0863">Zinc-finger</keyword>
<dbReference type="InterPro" id="IPR039903">
    <property type="entry name" value="Zswim2"/>
</dbReference>
<feature type="compositionally biased region" description="Low complexity" evidence="2">
    <location>
        <begin position="554"/>
        <end position="593"/>
    </location>
</feature>
<dbReference type="KEGG" id="nte:NEUTE1DRAFT109277"/>
<dbReference type="InterPro" id="IPR007527">
    <property type="entry name" value="Znf_SWIM"/>
</dbReference>
<reference evidence="5" key="1">
    <citation type="journal article" date="2011" name="Genetics">
        <title>Massive changes in genome architecture accompany the transition to self-fertility in the filamentous fungus Neurospora tetrasperma.</title>
        <authorList>
            <person name="Ellison C.E."/>
            <person name="Stajich J.E."/>
            <person name="Jacobson D.J."/>
            <person name="Natvig D.O."/>
            <person name="Lapidus A."/>
            <person name="Foster B."/>
            <person name="Aerts A."/>
            <person name="Riley R."/>
            <person name="Lindquist E.A."/>
            <person name="Grigoriev I.V."/>
            <person name="Taylor J.W."/>
        </authorList>
    </citation>
    <scope>NUCLEOTIDE SEQUENCE [LARGE SCALE GENOMIC DNA]</scope>
    <source>
        <strain evidence="5">FGSC 2508 / P0657</strain>
    </source>
</reference>
<dbReference type="Proteomes" id="UP000008065">
    <property type="component" value="Unassembled WGS sequence"/>
</dbReference>
<accession>F8MIK3</accession>
<name>F8MIK3_NEUT8</name>
<dbReference type="EMBL" id="GL891303">
    <property type="protein sequence ID" value="EGO59804.1"/>
    <property type="molecule type" value="Genomic_DNA"/>
</dbReference>
<dbReference type="HOGENOM" id="CLU_027442_0_0_1"/>
<evidence type="ECO:0000259" key="3">
    <source>
        <dbReference type="PROSITE" id="PS50966"/>
    </source>
</evidence>
<dbReference type="RefSeq" id="XP_009850005.1">
    <property type="nucleotide sequence ID" value="XM_009851703.1"/>
</dbReference>
<feature type="region of interest" description="Disordered" evidence="2">
    <location>
        <begin position="365"/>
        <end position="425"/>
    </location>
</feature>